<evidence type="ECO:0000256" key="3">
    <source>
        <dbReference type="ARBA" id="ARBA00017677"/>
    </source>
</evidence>
<evidence type="ECO:0000256" key="1">
    <source>
        <dbReference type="ARBA" id="ARBA00011738"/>
    </source>
</evidence>
<dbReference type="InterPro" id="IPR050832">
    <property type="entry name" value="Bact_Acetyltransf"/>
</dbReference>
<evidence type="ECO:0000256" key="4">
    <source>
        <dbReference type="ARBA" id="ARBA00022679"/>
    </source>
</evidence>
<evidence type="ECO:0000256" key="6">
    <source>
        <dbReference type="ARBA" id="ARBA00023315"/>
    </source>
</evidence>
<gene>
    <name evidence="10" type="ORF">C7450_109246</name>
</gene>
<dbReference type="InterPro" id="IPR024170">
    <property type="entry name" value="Aminoglycoside_N6-AcTrfrase"/>
</dbReference>
<comment type="catalytic activity">
    <reaction evidence="8 9">
        <text>kanamycin B + acetyl-CoA = N(6')-acetylkanamycin B + CoA + H(+)</text>
        <dbReference type="Rhea" id="RHEA:16449"/>
        <dbReference type="ChEBI" id="CHEBI:15378"/>
        <dbReference type="ChEBI" id="CHEBI:57287"/>
        <dbReference type="ChEBI" id="CHEBI:57288"/>
        <dbReference type="ChEBI" id="CHEBI:58390"/>
        <dbReference type="ChEBI" id="CHEBI:58549"/>
        <dbReference type="EC" id="2.3.1.82"/>
    </reaction>
</comment>
<dbReference type="InterPro" id="IPR016181">
    <property type="entry name" value="Acyl_CoA_acyltransferase"/>
</dbReference>
<dbReference type="NCBIfam" id="NF043067">
    <property type="entry name" value="AAC_6p_group_E"/>
    <property type="match status" value="1"/>
</dbReference>
<dbReference type="PROSITE" id="PS51186">
    <property type="entry name" value="GNAT"/>
    <property type="match status" value="1"/>
</dbReference>
<keyword evidence="11" id="KW-1185">Reference proteome</keyword>
<dbReference type="SUPFAM" id="SSF55729">
    <property type="entry name" value="Acyl-CoA N-acyltransferases (Nat)"/>
    <property type="match status" value="1"/>
</dbReference>
<evidence type="ECO:0000256" key="5">
    <source>
        <dbReference type="ARBA" id="ARBA00023251"/>
    </source>
</evidence>
<keyword evidence="6 9" id="KW-0012">Acyltransferase</keyword>
<comment type="subunit">
    <text evidence="1 9">Homodimer.</text>
</comment>
<dbReference type="Pfam" id="PF00583">
    <property type="entry name" value="Acetyltransf_1"/>
    <property type="match status" value="1"/>
</dbReference>
<proteinExistence type="predicted"/>
<reference evidence="10 11" key="1">
    <citation type="submission" date="2018-05" db="EMBL/GenBank/DDBJ databases">
        <title>Genomic Encyclopedia of Type Strains, Phase IV (KMG-IV): sequencing the most valuable type-strain genomes for metagenomic binning, comparative biology and taxonomic classification.</title>
        <authorList>
            <person name="Goeker M."/>
        </authorList>
    </citation>
    <scope>NUCLEOTIDE SEQUENCE [LARGE SCALE GENOMIC DNA]</scope>
    <source>
        <strain evidence="10 11">DSM 6462</strain>
    </source>
</reference>
<protein>
    <recommendedName>
        <fullName evidence="3 9">Aminoglycoside N(6')-acetyltransferase type 1</fullName>
        <ecNumber evidence="2 9">2.3.1.82</ecNumber>
    </recommendedName>
    <alternativeName>
        <fullName evidence="7 9">Aminoglycoside resistance protein</fullName>
    </alternativeName>
</protein>
<evidence type="ECO:0000256" key="8">
    <source>
        <dbReference type="ARBA" id="ARBA00048923"/>
    </source>
</evidence>
<dbReference type="Gene3D" id="3.40.630.30">
    <property type="match status" value="1"/>
</dbReference>
<comment type="function">
    <text evidence="9">Catalyzes the transfer of an acetyl group from acetyl-CoA to the 6'-amino group of aminoglycoside molecules conferring resistance to antibiotics containing the purpurosamine ring.</text>
</comment>
<evidence type="ECO:0000313" key="11">
    <source>
        <dbReference type="Proteomes" id="UP000248021"/>
    </source>
</evidence>
<name>A0A2V3U0K4_9HYPH</name>
<dbReference type="EMBL" id="QJJK01000009">
    <property type="protein sequence ID" value="PXW55834.1"/>
    <property type="molecule type" value="Genomic_DNA"/>
</dbReference>
<dbReference type="PANTHER" id="PTHR43877">
    <property type="entry name" value="AMINOALKYLPHOSPHONATE N-ACETYLTRANSFERASE-RELATED-RELATED"/>
    <property type="match status" value="1"/>
</dbReference>
<dbReference type="PIRSF" id="PIRSF000452">
    <property type="entry name" value="6-N-acetyltransf"/>
    <property type="match status" value="1"/>
</dbReference>
<dbReference type="AlphaFoldDB" id="A0A2V3U0K4"/>
<dbReference type="InterPro" id="IPR000182">
    <property type="entry name" value="GNAT_dom"/>
</dbReference>
<evidence type="ECO:0000313" key="10">
    <source>
        <dbReference type="EMBL" id="PXW55834.1"/>
    </source>
</evidence>
<evidence type="ECO:0000256" key="9">
    <source>
        <dbReference type="PIRNR" id="PIRNR000452"/>
    </source>
</evidence>
<organism evidence="10 11">
    <name type="scientific">Chelatococcus asaccharovorans</name>
    <dbReference type="NCBI Taxonomy" id="28210"/>
    <lineage>
        <taxon>Bacteria</taxon>
        <taxon>Pseudomonadati</taxon>
        <taxon>Pseudomonadota</taxon>
        <taxon>Alphaproteobacteria</taxon>
        <taxon>Hyphomicrobiales</taxon>
        <taxon>Chelatococcaceae</taxon>
        <taxon>Chelatococcus</taxon>
    </lineage>
</organism>
<dbReference type="PANTHER" id="PTHR43877:SF1">
    <property type="entry name" value="ACETYLTRANSFERASE"/>
    <property type="match status" value="1"/>
</dbReference>
<dbReference type="GO" id="GO:0046677">
    <property type="term" value="P:response to antibiotic"/>
    <property type="evidence" value="ECO:0007669"/>
    <property type="project" value="UniProtKB-KW"/>
</dbReference>
<dbReference type="GO" id="GO:0047663">
    <property type="term" value="F:aminoglycoside 6'-N-acetyltransferase activity"/>
    <property type="evidence" value="ECO:0007669"/>
    <property type="project" value="UniProtKB-EC"/>
</dbReference>
<evidence type="ECO:0000256" key="2">
    <source>
        <dbReference type="ARBA" id="ARBA00012888"/>
    </source>
</evidence>
<keyword evidence="4 9" id="KW-0808">Transferase</keyword>
<keyword evidence="5 9" id="KW-0046">Antibiotic resistance</keyword>
<accession>A0A2V3U0K4</accession>
<sequence length="158" mass="17241">MSFEPSMVQVTHARQDDEAGWLALRAALWPDCPTADHRSEIAAVLAEPQRLLALMALSDAGEITGFAEASLRHDYVNGCETSPVVFLEGIFVTPAFRRQGVARALVAAVAAWGRKLGCREFASDARADNDASHAMHAALGFAETERVVFFRKRLDETP</sequence>
<dbReference type="Proteomes" id="UP000248021">
    <property type="component" value="Unassembled WGS sequence"/>
</dbReference>
<evidence type="ECO:0000256" key="7">
    <source>
        <dbReference type="ARBA" id="ARBA00029660"/>
    </source>
</evidence>
<dbReference type="EC" id="2.3.1.82" evidence="2 9"/>
<comment type="caution">
    <text evidence="10">The sequence shown here is derived from an EMBL/GenBank/DDBJ whole genome shotgun (WGS) entry which is preliminary data.</text>
</comment>